<dbReference type="Pfam" id="PF18711">
    <property type="entry name" value="TxDE"/>
    <property type="match status" value="1"/>
</dbReference>
<keyword evidence="3" id="KW-1185">Reference proteome</keyword>
<dbReference type="RefSeq" id="WP_089753690.1">
    <property type="nucleotide sequence ID" value="NZ_FOOG01000039.1"/>
</dbReference>
<dbReference type="OrthoDB" id="2703022at2"/>
<feature type="domain" description="VOC" evidence="1">
    <location>
        <begin position="2"/>
        <end position="116"/>
    </location>
</feature>
<dbReference type="Gene3D" id="3.10.180.10">
    <property type="entry name" value="2,3-Dihydroxybiphenyl 1,2-Dioxygenase, domain 1"/>
    <property type="match status" value="1"/>
</dbReference>
<dbReference type="InterPro" id="IPR029068">
    <property type="entry name" value="Glyas_Bleomycin-R_OHBP_Dase"/>
</dbReference>
<proteinExistence type="predicted"/>
<dbReference type="PROSITE" id="PS51819">
    <property type="entry name" value="VOC"/>
    <property type="match status" value="1"/>
</dbReference>
<dbReference type="InterPro" id="IPR040553">
    <property type="entry name" value="TxDE"/>
</dbReference>
<dbReference type="AlphaFoldDB" id="A0A1I2REQ0"/>
<protein>
    <recommendedName>
        <fullName evidence="1">VOC domain-containing protein</fullName>
    </recommendedName>
</protein>
<name>A0A1I2REQ0_9BACI</name>
<dbReference type="Proteomes" id="UP000198897">
    <property type="component" value="Unassembled WGS sequence"/>
</dbReference>
<dbReference type="InterPro" id="IPR037523">
    <property type="entry name" value="VOC_core"/>
</dbReference>
<dbReference type="EMBL" id="FOOG01000039">
    <property type="protein sequence ID" value="SFG38972.1"/>
    <property type="molecule type" value="Genomic_DNA"/>
</dbReference>
<evidence type="ECO:0000259" key="1">
    <source>
        <dbReference type="PROSITE" id="PS51819"/>
    </source>
</evidence>
<sequence>MLIQRVGLYTNKRKELEKFYVNRLGFSLLKSEEECFQIGVQESEIEFVTREGEGSPFYHFAFDLPPNHFEAAKSWAQERVQLNREDGADEGIFSHLQARSFYFSDPAGNIVEFIARKSNQKDHTKPFTARVLQRVSEMSVVTRDVYTASQKLRRIGIEERDQQKIHSKFLNLMGEREKASYLLLVRPGRRWIFSNQSSACFPLDITIKDRGIVSVDQQGIVHVSK</sequence>
<evidence type="ECO:0000313" key="2">
    <source>
        <dbReference type="EMBL" id="SFG38972.1"/>
    </source>
</evidence>
<evidence type="ECO:0000313" key="3">
    <source>
        <dbReference type="Proteomes" id="UP000198897"/>
    </source>
</evidence>
<gene>
    <name evidence="2" type="ORF">SAMN05216353_13930</name>
</gene>
<organism evidence="2 3">
    <name type="scientific">Halobacillus alkaliphilus</name>
    <dbReference type="NCBI Taxonomy" id="396056"/>
    <lineage>
        <taxon>Bacteria</taxon>
        <taxon>Bacillati</taxon>
        <taxon>Bacillota</taxon>
        <taxon>Bacilli</taxon>
        <taxon>Bacillales</taxon>
        <taxon>Bacillaceae</taxon>
        <taxon>Halobacillus</taxon>
    </lineage>
</organism>
<dbReference type="SUPFAM" id="SSF54593">
    <property type="entry name" value="Glyoxalase/Bleomycin resistance protein/Dihydroxybiphenyl dioxygenase"/>
    <property type="match status" value="1"/>
</dbReference>
<reference evidence="3" key="1">
    <citation type="submission" date="2016-10" db="EMBL/GenBank/DDBJ databases">
        <authorList>
            <person name="Varghese N."/>
            <person name="Submissions S."/>
        </authorList>
    </citation>
    <scope>NUCLEOTIDE SEQUENCE [LARGE SCALE GENOMIC DNA]</scope>
    <source>
        <strain evidence="3">FP5</strain>
    </source>
</reference>
<accession>A0A1I2REQ0</accession>